<proteinExistence type="predicted"/>
<dbReference type="Proteomes" id="UP001318682">
    <property type="component" value="Chromosome"/>
</dbReference>
<evidence type="ECO:0000313" key="2">
    <source>
        <dbReference type="EMBL" id="WVX51078.1"/>
    </source>
</evidence>
<organism evidence="2 3">
    <name type="scientific">Roseobacter fucihabitans</name>
    <dbReference type="NCBI Taxonomy" id="1537242"/>
    <lineage>
        <taxon>Bacteria</taxon>
        <taxon>Pseudomonadati</taxon>
        <taxon>Pseudomonadota</taxon>
        <taxon>Alphaproteobacteria</taxon>
        <taxon>Rhodobacterales</taxon>
        <taxon>Roseobacteraceae</taxon>
        <taxon>Roseobacter</taxon>
    </lineage>
</organism>
<feature type="signal peptide" evidence="1">
    <location>
        <begin position="1"/>
        <end position="16"/>
    </location>
</feature>
<evidence type="ECO:0000256" key="1">
    <source>
        <dbReference type="SAM" id="SignalP"/>
    </source>
</evidence>
<dbReference type="RefSeq" id="WP_187430816.1">
    <property type="nucleotide sequence ID" value="NZ_CP143423.1"/>
</dbReference>
<name>A0ABZ2BYM3_9RHOB</name>
<protein>
    <submittedName>
        <fullName evidence="2">Uncharacterized protein</fullName>
    </submittedName>
</protein>
<sequence>MIRFALALCLMASASAAQSVKLSANEISLLLSGNTAVGSWDNVPYRQYFDPEGTTIFAQENTRSVRGSWRVDVDRDEFQSRWPNDAEWEGWFVMEYAGEWFWVSKTTPPTPFAVVEGEQLIGE</sequence>
<accession>A0ABZ2BYM3</accession>
<gene>
    <name evidence="2" type="ORF">ROLI_041790</name>
</gene>
<keyword evidence="1" id="KW-0732">Signal</keyword>
<dbReference type="EMBL" id="CP143423">
    <property type="protein sequence ID" value="WVX51078.1"/>
    <property type="molecule type" value="Genomic_DNA"/>
</dbReference>
<reference evidence="3" key="1">
    <citation type="submission" date="2024-01" db="EMBL/GenBank/DDBJ databases">
        <title>Roseobacter fucihabitans sp. nov., isolated from the brown alga Fucus spiralis.</title>
        <authorList>
            <person name="Hahnke S."/>
            <person name="Berger M."/>
            <person name="Schlingloff A."/>
            <person name="Athale I."/>
            <person name="Neumann-Schaal M."/>
            <person name="Adenaya A."/>
            <person name="Poehlein A."/>
            <person name="Daniel R."/>
            <person name="Pertersen J."/>
            <person name="Brinkhoff T."/>
        </authorList>
    </citation>
    <scope>NUCLEOTIDE SEQUENCE [LARGE SCALE GENOMIC DNA]</scope>
    <source>
        <strain evidence="3">B14</strain>
    </source>
</reference>
<keyword evidence="3" id="KW-1185">Reference proteome</keyword>
<evidence type="ECO:0000313" key="3">
    <source>
        <dbReference type="Proteomes" id="UP001318682"/>
    </source>
</evidence>
<feature type="chain" id="PRO_5046056513" evidence="1">
    <location>
        <begin position="17"/>
        <end position="123"/>
    </location>
</feature>